<dbReference type="SUPFAM" id="SSF46894">
    <property type="entry name" value="C-terminal effector domain of the bipartite response regulators"/>
    <property type="match status" value="1"/>
</dbReference>
<dbReference type="GO" id="GO:0000160">
    <property type="term" value="P:phosphorelay signal transduction system"/>
    <property type="evidence" value="ECO:0007669"/>
    <property type="project" value="InterPro"/>
</dbReference>
<dbReference type="Pfam" id="PF00072">
    <property type="entry name" value="Response_reg"/>
    <property type="match status" value="1"/>
</dbReference>
<dbReference type="CDD" id="cd17535">
    <property type="entry name" value="REC_NarL-like"/>
    <property type="match status" value="1"/>
</dbReference>
<dbReference type="GO" id="GO:0006355">
    <property type="term" value="P:regulation of DNA-templated transcription"/>
    <property type="evidence" value="ECO:0007669"/>
    <property type="project" value="InterPro"/>
</dbReference>
<dbReference type="InterPro" id="IPR058245">
    <property type="entry name" value="NreC/VraR/RcsB-like_REC"/>
</dbReference>
<dbReference type="InterPro" id="IPR016032">
    <property type="entry name" value="Sig_transdc_resp-reg_C-effctor"/>
</dbReference>
<evidence type="ECO:0000313" key="9">
    <source>
        <dbReference type="Proteomes" id="UP000008514"/>
    </source>
</evidence>
<evidence type="ECO:0000256" key="3">
    <source>
        <dbReference type="ARBA" id="ARBA00023125"/>
    </source>
</evidence>
<dbReference type="InterPro" id="IPR000792">
    <property type="entry name" value="Tscrpt_reg_LuxR_C"/>
</dbReference>
<gene>
    <name evidence="8" type="ordered locus">P700755_003112</name>
</gene>
<keyword evidence="3" id="KW-0238">DNA-binding</keyword>
<dbReference type="OrthoDB" id="9795108at2"/>
<dbReference type="SMART" id="SM00421">
    <property type="entry name" value="HTH_LUXR"/>
    <property type="match status" value="1"/>
</dbReference>
<dbReference type="HOGENOM" id="CLU_000445_90_8_10"/>
<evidence type="ECO:0000259" key="7">
    <source>
        <dbReference type="PROSITE" id="PS50110"/>
    </source>
</evidence>
<dbReference type="InterPro" id="IPR001789">
    <property type="entry name" value="Sig_transdc_resp-reg_receiver"/>
</dbReference>
<evidence type="ECO:0000256" key="4">
    <source>
        <dbReference type="ARBA" id="ARBA00023163"/>
    </source>
</evidence>
<evidence type="ECO:0000313" key="8">
    <source>
        <dbReference type="EMBL" id="AFU69782.1"/>
    </source>
</evidence>
<dbReference type="PROSITE" id="PS50043">
    <property type="entry name" value="HTH_LUXR_2"/>
    <property type="match status" value="1"/>
</dbReference>
<keyword evidence="2" id="KW-0805">Transcription regulation</keyword>
<organism evidence="8 9">
    <name type="scientific">Psychroflexus torquis (strain ATCC 700755 / CIP 106069 / ACAM 623)</name>
    <dbReference type="NCBI Taxonomy" id="313595"/>
    <lineage>
        <taxon>Bacteria</taxon>
        <taxon>Pseudomonadati</taxon>
        <taxon>Bacteroidota</taxon>
        <taxon>Flavobacteriia</taxon>
        <taxon>Flavobacteriales</taxon>
        <taxon>Flavobacteriaceae</taxon>
        <taxon>Psychroflexus</taxon>
    </lineage>
</organism>
<dbReference type="SMART" id="SM00448">
    <property type="entry name" value="REC"/>
    <property type="match status" value="1"/>
</dbReference>
<reference evidence="8" key="2">
    <citation type="submission" date="2012-09" db="EMBL/GenBank/DDBJ databases">
        <title>The complete sequence of Psychroflexus torquis an extreme psychrophile from sea-ice that is stimulated by light.</title>
        <authorList>
            <person name="Feng S."/>
            <person name="Powell S.M."/>
            <person name="Bowman J.P."/>
        </authorList>
    </citation>
    <scope>NUCLEOTIDE SEQUENCE [LARGE SCALE GENOMIC DNA]</scope>
    <source>
        <strain evidence="8">ATCC 700755</strain>
    </source>
</reference>
<feature type="domain" description="Response regulatory" evidence="7">
    <location>
        <begin position="3"/>
        <end position="119"/>
    </location>
</feature>
<dbReference type="PRINTS" id="PR00038">
    <property type="entry name" value="HTHLUXR"/>
</dbReference>
<keyword evidence="9" id="KW-1185">Reference proteome</keyword>
<dbReference type="InterPro" id="IPR039420">
    <property type="entry name" value="WalR-like"/>
</dbReference>
<protein>
    <submittedName>
        <fullName evidence="8">Two-component response regulator</fullName>
    </submittedName>
</protein>
<dbReference type="KEGG" id="ptq:P700755_003112"/>
<evidence type="ECO:0000256" key="5">
    <source>
        <dbReference type="PROSITE-ProRule" id="PRU00169"/>
    </source>
</evidence>
<keyword evidence="4" id="KW-0804">Transcription</keyword>
<dbReference type="Gene3D" id="3.40.50.2300">
    <property type="match status" value="1"/>
</dbReference>
<dbReference type="PROSITE" id="PS50110">
    <property type="entry name" value="RESPONSE_REGULATORY"/>
    <property type="match status" value="1"/>
</dbReference>
<reference evidence="8" key="1">
    <citation type="submission" date="2006-03" db="EMBL/GenBank/DDBJ databases">
        <authorList>
            <person name="Bowman J."/>
            <person name="Ferriera S."/>
            <person name="Johnson J."/>
            <person name="Kravitz S."/>
            <person name="Halpern A."/>
            <person name="Remington K."/>
            <person name="Beeson K."/>
            <person name="Tran B."/>
            <person name="Rogers Y.-H."/>
            <person name="Friedman R."/>
            <person name="Venter J.C."/>
        </authorList>
    </citation>
    <scope>NUCLEOTIDE SEQUENCE [LARGE SCALE GENOMIC DNA]</scope>
    <source>
        <strain evidence="8">ATCC 700755</strain>
    </source>
</reference>
<name>K4IGX3_PSYTT</name>
<evidence type="ECO:0000256" key="1">
    <source>
        <dbReference type="ARBA" id="ARBA00022553"/>
    </source>
</evidence>
<accession>K4IGX3</accession>
<dbReference type="GO" id="GO:0003677">
    <property type="term" value="F:DNA binding"/>
    <property type="evidence" value="ECO:0007669"/>
    <property type="project" value="UniProtKB-KW"/>
</dbReference>
<dbReference type="STRING" id="313595.P700755_003112"/>
<feature type="modified residue" description="4-aspartylphosphate" evidence="5">
    <location>
        <position position="54"/>
    </location>
</feature>
<dbReference type="Proteomes" id="UP000008514">
    <property type="component" value="Chromosome"/>
</dbReference>
<feature type="domain" description="HTH luxR-type" evidence="6">
    <location>
        <begin position="140"/>
        <end position="205"/>
    </location>
</feature>
<dbReference type="PANTHER" id="PTHR43214">
    <property type="entry name" value="TWO-COMPONENT RESPONSE REGULATOR"/>
    <property type="match status" value="1"/>
</dbReference>
<dbReference type="PANTHER" id="PTHR43214:SF41">
    <property type="entry name" value="NITRATE_NITRITE RESPONSE REGULATOR PROTEIN NARP"/>
    <property type="match status" value="1"/>
</dbReference>
<proteinExistence type="predicted"/>
<dbReference type="Pfam" id="PF00196">
    <property type="entry name" value="GerE"/>
    <property type="match status" value="1"/>
</dbReference>
<dbReference type="CDD" id="cd06170">
    <property type="entry name" value="LuxR_C_like"/>
    <property type="match status" value="1"/>
</dbReference>
<sequence length="209" mass="23492">MIRVAIADDHQTLIDGISLRFDGNESIDLVFSANDGKDFLKQLKITPVDLVITDLKMPKMDGVTLAREIKRDFKNVKVIVLSMFDQPDVINKMVDVDVDGYILKTSSLDELVTAIGEVNKGKKYFDKHLHGITSLFDVNSTSSKTSLSNAEKDILNLIAEGKTSQEIANERACAVSTIHTHRRNMAHKLELYGKGELLRYAMDKKYNFE</sequence>
<dbReference type="AlphaFoldDB" id="K4IGX3"/>
<dbReference type="RefSeq" id="WP_015025333.1">
    <property type="nucleotide sequence ID" value="NC_018721.1"/>
</dbReference>
<dbReference type="SUPFAM" id="SSF52172">
    <property type="entry name" value="CheY-like"/>
    <property type="match status" value="1"/>
</dbReference>
<evidence type="ECO:0000259" key="6">
    <source>
        <dbReference type="PROSITE" id="PS50043"/>
    </source>
</evidence>
<keyword evidence="1 5" id="KW-0597">Phosphoprotein</keyword>
<dbReference type="eggNOG" id="COG2197">
    <property type="taxonomic scope" value="Bacteria"/>
</dbReference>
<dbReference type="InterPro" id="IPR011006">
    <property type="entry name" value="CheY-like_superfamily"/>
</dbReference>
<evidence type="ECO:0000256" key="2">
    <source>
        <dbReference type="ARBA" id="ARBA00023015"/>
    </source>
</evidence>
<dbReference type="EMBL" id="CP003879">
    <property type="protein sequence ID" value="AFU69782.1"/>
    <property type="molecule type" value="Genomic_DNA"/>
</dbReference>